<dbReference type="InterPro" id="IPR050745">
    <property type="entry name" value="Multifunctional_regulatory"/>
</dbReference>
<dbReference type="SMART" id="SM00248">
    <property type="entry name" value="ANK"/>
    <property type="match status" value="9"/>
</dbReference>
<keyword evidence="6" id="KW-1185">Reference proteome</keyword>
<dbReference type="AlphaFoldDB" id="A0A8H4KXL9"/>
<dbReference type="InterPro" id="IPR002110">
    <property type="entry name" value="Ankyrin_rpt"/>
</dbReference>
<feature type="repeat" description="ANK" evidence="3">
    <location>
        <begin position="45"/>
        <end position="76"/>
    </location>
</feature>
<feature type="repeat" description="ANK" evidence="3">
    <location>
        <begin position="134"/>
        <end position="166"/>
    </location>
</feature>
<comment type="caution">
    <text evidence="5">The sequence shown here is derived from an EMBL/GenBank/DDBJ whole genome shotgun (WGS) entry which is preliminary data.</text>
</comment>
<dbReference type="PANTHER" id="PTHR24189:SF50">
    <property type="entry name" value="ANKYRIN REPEAT AND SOCS BOX PROTEIN 2"/>
    <property type="match status" value="1"/>
</dbReference>
<sequence length="1051" mass="117838">AGRTPLHLLCAASTRRELNQLWPRGPTSIDFLISQAENLDNPDNGGATPLHIAVTGGEIFTKKLLDAGADPTAVTHEGLTPLHIAARCRESNVVGLLLDVLKRSSECQPGTLPEPVRGVNAKVVCKDEETDEEVDITPLFFACRSGRPESVAILLEAGADVNIGNIFKAFVGFEGEDALWMHRRSAPRGHIPAITLDDTFRRPPSMREGPRQWVRSYPDEPVWIEEILDMLVKYGADTSQIERHRGHDSCIQQALERNRHYTARCLQGVIENNGEERREKTPMSDYQEPPTLICQFQRENEAQTLEDVDCAEPEGSNRWSVMQCLKQRAFYRVEELAKEGVNLLPESSWDTSILCVLIRHGFASLVDKIGTLETVSRLEEGYWHAFGDKTRPGLWFANRISSPSGVDRHNMPVPFLLQAVQRVLPNMNVVQLLVEKFRVDINEEYCSGIMIAQSALLYVSQGYYWWHVHQALPYLLKAGADINVRNGSEQTPLHVALGTNYGNLGPYGRDAARMLVDAGANVNAVDTYGRSCLSSAHHDVDMIRLLKAHGAKVTAHELSSAITARDVRGLKELLFGGADPNMSRCKPSDDDEWTGEMKLNTSHSPPSLLSEGRPCGVHEQYPLFEASLRSSGYHYDHHWEVMDQPREFKLLTQLMQVLLDHGADPWAAFSVARRCARTERGLIHEETTVLHEILAQGVVGDYLLQVPGLDVNRRDSAGRTLLLASCQSHTGPDFVLSLTQERGQQVSIFQRLISLGADLEARDQYGRNALHFMIGDEATHPIDRFKLSFEYALDKAPGLINQADSDGSTPLYYAVRRGAQRKDLRLAEMLLSRGADPLVVLDDGENLLHVLGPYLKVDHARRLFVDLVNRGLDVNKRNAQGETPLFAWYGRGHGHRLFILEKGDETREERKRRKAAEKKKKKTKKNGASISDDTENNDCRPSEEKEDSDDDMGFCFPEEELKELKDPMLMLKAMGANFFARDNQGRGLLHIVGDKSEERFQELMDLGLDTMLEDDAQQTPVDVAAAHNNQGVLRLFVKKDEEEKENGDLRE</sequence>
<evidence type="ECO:0000256" key="2">
    <source>
        <dbReference type="ARBA" id="ARBA00023043"/>
    </source>
</evidence>
<protein>
    <submittedName>
        <fullName evidence="5">Ankyrin repeat</fullName>
    </submittedName>
</protein>
<feature type="compositionally biased region" description="Basic residues" evidence="4">
    <location>
        <begin position="910"/>
        <end position="925"/>
    </location>
</feature>
<evidence type="ECO:0000256" key="3">
    <source>
        <dbReference type="PROSITE-ProRule" id="PRU00023"/>
    </source>
</evidence>
<dbReference type="Pfam" id="PF12796">
    <property type="entry name" value="Ank_2"/>
    <property type="match status" value="2"/>
</dbReference>
<dbReference type="SUPFAM" id="SSF48403">
    <property type="entry name" value="Ankyrin repeat"/>
    <property type="match status" value="3"/>
</dbReference>
<proteinExistence type="predicted"/>
<dbReference type="PANTHER" id="PTHR24189">
    <property type="entry name" value="MYOTROPHIN"/>
    <property type="match status" value="1"/>
</dbReference>
<evidence type="ECO:0000313" key="5">
    <source>
        <dbReference type="EMBL" id="KAF4458586.1"/>
    </source>
</evidence>
<dbReference type="PROSITE" id="PS50088">
    <property type="entry name" value="ANK_REPEAT"/>
    <property type="match status" value="5"/>
</dbReference>
<reference evidence="5 6" key="1">
    <citation type="submission" date="2020-01" db="EMBL/GenBank/DDBJ databases">
        <title>Identification and distribution of gene clusters putatively required for synthesis of sphingolipid metabolism inhibitors in phylogenetically diverse species of the filamentous fungus Fusarium.</title>
        <authorList>
            <person name="Kim H.-S."/>
            <person name="Busman M."/>
            <person name="Brown D.W."/>
            <person name="Divon H."/>
            <person name="Uhlig S."/>
            <person name="Proctor R.H."/>
        </authorList>
    </citation>
    <scope>NUCLEOTIDE SEQUENCE [LARGE SCALE GENOMIC DNA]</scope>
    <source>
        <strain evidence="5 6">NRRL 20459</strain>
    </source>
</reference>
<evidence type="ECO:0000313" key="6">
    <source>
        <dbReference type="Proteomes" id="UP000554235"/>
    </source>
</evidence>
<feature type="repeat" description="ANK" evidence="3">
    <location>
        <begin position="77"/>
        <end position="99"/>
    </location>
</feature>
<gene>
    <name evidence="5" type="ORF">FALBO_14676</name>
</gene>
<feature type="repeat" description="ANK" evidence="3">
    <location>
        <begin position="488"/>
        <end position="527"/>
    </location>
</feature>
<dbReference type="Proteomes" id="UP000554235">
    <property type="component" value="Unassembled WGS sequence"/>
</dbReference>
<dbReference type="OrthoDB" id="21416at2759"/>
<dbReference type="EMBL" id="JAADYS010002419">
    <property type="protein sequence ID" value="KAF4458586.1"/>
    <property type="molecule type" value="Genomic_DNA"/>
</dbReference>
<feature type="non-terminal residue" evidence="5">
    <location>
        <position position="1"/>
    </location>
</feature>
<keyword evidence="1" id="KW-0677">Repeat</keyword>
<evidence type="ECO:0000256" key="1">
    <source>
        <dbReference type="ARBA" id="ARBA00022737"/>
    </source>
</evidence>
<organism evidence="5 6">
    <name type="scientific">Fusarium albosuccineum</name>
    <dbReference type="NCBI Taxonomy" id="1237068"/>
    <lineage>
        <taxon>Eukaryota</taxon>
        <taxon>Fungi</taxon>
        <taxon>Dikarya</taxon>
        <taxon>Ascomycota</taxon>
        <taxon>Pezizomycotina</taxon>
        <taxon>Sordariomycetes</taxon>
        <taxon>Hypocreomycetidae</taxon>
        <taxon>Hypocreales</taxon>
        <taxon>Nectriaceae</taxon>
        <taxon>Fusarium</taxon>
        <taxon>Fusarium decemcellulare species complex</taxon>
    </lineage>
</organism>
<name>A0A8H4KXL9_9HYPO</name>
<evidence type="ECO:0000256" key="4">
    <source>
        <dbReference type="SAM" id="MobiDB-lite"/>
    </source>
</evidence>
<dbReference type="Gene3D" id="1.25.40.20">
    <property type="entry name" value="Ankyrin repeat-containing domain"/>
    <property type="match status" value="6"/>
</dbReference>
<dbReference type="Pfam" id="PF00023">
    <property type="entry name" value="Ank"/>
    <property type="match status" value="2"/>
</dbReference>
<dbReference type="PROSITE" id="PS50297">
    <property type="entry name" value="ANK_REP_REGION"/>
    <property type="match status" value="3"/>
</dbReference>
<keyword evidence="2 3" id="KW-0040">ANK repeat</keyword>
<accession>A0A8H4KXL9</accession>
<feature type="repeat" description="ANK" evidence="3">
    <location>
        <begin position="806"/>
        <end position="836"/>
    </location>
</feature>
<feature type="region of interest" description="Disordered" evidence="4">
    <location>
        <begin position="908"/>
        <end position="953"/>
    </location>
</feature>
<feature type="compositionally biased region" description="Acidic residues" evidence="4">
    <location>
        <begin position="944"/>
        <end position="953"/>
    </location>
</feature>
<dbReference type="InterPro" id="IPR036770">
    <property type="entry name" value="Ankyrin_rpt-contain_sf"/>
</dbReference>